<dbReference type="Pfam" id="PF03845">
    <property type="entry name" value="Spore_permease"/>
    <property type="match status" value="1"/>
</dbReference>
<dbReference type="RefSeq" id="WP_190929088.1">
    <property type="nucleotide sequence ID" value="NZ_JACXJA010000020.1"/>
</dbReference>
<keyword evidence="6 8" id="KW-1133">Transmembrane helix</keyword>
<evidence type="ECO:0000256" key="3">
    <source>
        <dbReference type="ARBA" id="ARBA00022448"/>
    </source>
</evidence>
<dbReference type="NCBIfam" id="TIGR00912">
    <property type="entry name" value="2A0309"/>
    <property type="match status" value="1"/>
</dbReference>
<feature type="transmembrane region" description="Helical" evidence="8">
    <location>
        <begin position="148"/>
        <end position="165"/>
    </location>
</feature>
<proteinExistence type="inferred from homology"/>
<comment type="similarity">
    <text evidence="2">Belongs to the amino acid-polyamine-organocation (APC) superfamily. Spore germination protein (SGP) (TC 2.A.3.9) family.</text>
</comment>
<evidence type="ECO:0000256" key="6">
    <source>
        <dbReference type="ARBA" id="ARBA00022989"/>
    </source>
</evidence>
<feature type="transmembrane region" description="Helical" evidence="8">
    <location>
        <begin position="84"/>
        <end position="104"/>
    </location>
</feature>
<dbReference type="PANTHER" id="PTHR34975:SF2">
    <property type="entry name" value="SPORE GERMINATION PROTEIN A2"/>
    <property type="match status" value="1"/>
</dbReference>
<dbReference type="GO" id="GO:0016020">
    <property type="term" value="C:membrane"/>
    <property type="evidence" value="ECO:0007669"/>
    <property type="project" value="UniProtKB-SubCell"/>
</dbReference>
<evidence type="ECO:0000256" key="2">
    <source>
        <dbReference type="ARBA" id="ARBA00007998"/>
    </source>
</evidence>
<dbReference type="EMBL" id="JACXJA010000020">
    <property type="protein sequence ID" value="MBD2863455.1"/>
    <property type="molecule type" value="Genomic_DNA"/>
</dbReference>
<gene>
    <name evidence="9" type="ORF">IDH45_15790</name>
</gene>
<protein>
    <submittedName>
        <fullName evidence="9">Endospore germination permease</fullName>
    </submittedName>
</protein>
<sequence>MRIDNKSVSAILLFFLFMGSVGFMNHVLVIPAILDIAGRDAWTTVLMGFVVLALWTLLPALVIRKMNGKPLNEWLRDQTGPLGSKLILTLPFVALIGSVAVTLFDTLTWTRTNYLPETPLVVTGSVFMLLCLAAAASGLSAITLANGILLPFVILFGLFVMTANIPDKHYDLLIPVFEKGPVPAITAIPLFGAGYVELVLIVLLQHRLKRPVGAKWLLLIGFVLAGLTLGPIMGAISEFGPAEAAKQRYPAYEQWRLVQIGKYIEHVDFLSIYQWMTGAFIRISLSLYLLGQLSGLRSERKKTWLLLLIGAAAVIFAISPISDASFYYALSRCWLPASFGILLVFSLAVTVASWLHTDRGRSKRSDA</sequence>
<keyword evidence="7 8" id="KW-0472">Membrane</keyword>
<evidence type="ECO:0000256" key="1">
    <source>
        <dbReference type="ARBA" id="ARBA00004141"/>
    </source>
</evidence>
<evidence type="ECO:0000256" key="4">
    <source>
        <dbReference type="ARBA" id="ARBA00022544"/>
    </source>
</evidence>
<feature type="transmembrane region" description="Helical" evidence="8">
    <location>
        <begin position="185"/>
        <end position="204"/>
    </location>
</feature>
<organism evidence="9 10">
    <name type="scientific">Paenibacillus oceani</name>
    <dbReference type="NCBI Taxonomy" id="2772510"/>
    <lineage>
        <taxon>Bacteria</taxon>
        <taxon>Bacillati</taxon>
        <taxon>Bacillota</taxon>
        <taxon>Bacilli</taxon>
        <taxon>Bacillales</taxon>
        <taxon>Paenibacillaceae</taxon>
        <taxon>Paenibacillus</taxon>
    </lineage>
</organism>
<evidence type="ECO:0000313" key="9">
    <source>
        <dbReference type="EMBL" id="MBD2863455.1"/>
    </source>
</evidence>
<dbReference type="GO" id="GO:0009847">
    <property type="term" value="P:spore germination"/>
    <property type="evidence" value="ECO:0007669"/>
    <property type="project" value="InterPro"/>
</dbReference>
<evidence type="ECO:0000256" key="5">
    <source>
        <dbReference type="ARBA" id="ARBA00022692"/>
    </source>
</evidence>
<evidence type="ECO:0000256" key="8">
    <source>
        <dbReference type="SAM" id="Phobius"/>
    </source>
</evidence>
<keyword evidence="10" id="KW-1185">Reference proteome</keyword>
<reference evidence="9" key="1">
    <citation type="submission" date="2020-09" db="EMBL/GenBank/DDBJ databases">
        <title>A novel bacterium of genus Paenibacillus, isolated from South China Sea.</title>
        <authorList>
            <person name="Huang H."/>
            <person name="Mo K."/>
            <person name="Hu Y."/>
        </authorList>
    </citation>
    <scope>NUCLEOTIDE SEQUENCE</scope>
    <source>
        <strain evidence="9">IB182363</strain>
    </source>
</reference>
<comment type="subcellular location">
    <subcellularLocation>
        <location evidence="1">Membrane</location>
        <topology evidence="1">Multi-pass membrane protein</topology>
    </subcellularLocation>
</comment>
<comment type="caution">
    <text evidence="9">The sequence shown here is derived from an EMBL/GenBank/DDBJ whole genome shotgun (WGS) entry which is preliminary data.</text>
</comment>
<feature type="transmembrane region" description="Helical" evidence="8">
    <location>
        <begin position="272"/>
        <end position="291"/>
    </location>
</feature>
<keyword evidence="5 8" id="KW-0812">Transmembrane</keyword>
<keyword evidence="4" id="KW-0309">Germination</keyword>
<name>A0A927CCR3_9BACL</name>
<evidence type="ECO:0000256" key="7">
    <source>
        <dbReference type="ARBA" id="ARBA00023136"/>
    </source>
</evidence>
<keyword evidence="3" id="KW-0813">Transport</keyword>
<feature type="transmembrane region" description="Helical" evidence="8">
    <location>
        <begin position="120"/>
        <end position="141"/>
    </location>
</feature>
<feature type="transmembrane region" description="Helical" evidence="8">
    <location>
        <begin position="334"/>
        <end position="355"/>
    </location>
</feature>
<dbReference type="PANTHER" id="PTHR34975">
    <property type="entry name" value="SPORE GERMINATION PROTEIN A2"/>
    <property type="match status" value="1"/>
</dbReference>
<feature type="transmembrane region" description="Helical" evidence="8">
    <location>
        <begin position="303"/>
        <end position="322"/>
    </location>
</feature>
<dbReference type="InterPro" id="IPR004761">
    <property type="entry name" value="Spore_GerAB"/>
</dbReference>
<dbReference type="Proteomes" id="UP000639396">
    <property type="component" value="Unassembled WGS sequence"/>
</dbReference>
<feature type="transmembrane region" description="Helical" evidence="8">
    <location>
        <begin position="216"/>
        <end position="236"/>
    </location>
</feature>
<feature type="transmembrane region" description="Helical" evidence="8">
    <location>
        <begin position="45"/>
        <end position="63"/>
    </location>
</feature>
<accession>A0A927CCR3</accession>
<evidence type="ECO:0000313" key="10">
    <source>
        <dbReference type="Proteomes" id="UP000639396"/>
    </source>
</evidence>
<dbReference type="AlphaFoldDB" id="A0A927CCR3"/>
<feature type="transmembrane region" description="Helical" evidence="8">
    <location>
        <begin position="12"/>
        <end position="33"/>
    </location>
</feature>